<dbReference type="OrthoDB" id="2059913at2"/>
<reference evidence="3" key="1">
    <citation type="submission" date="2018-02" db="EMBL/GenBank/DDBJ databases">
        <authorList>
            <person name="Holder M.E."/>
            <person name="Ajami N.J."/>
            <person name="Petrosino J.F."/>
        </authorList>
    </citation>
    <scope>NUCLEOTIDE SEQUENCE [LARGE SCALE GENOMIC DNA]</scope>
    <source>
        <strain evidence="3">CCUG 47711</strain>
    </source>
</reference>
<dbReference type="RefSeq" id="WP_106012184.1">
    <property type="nucleotide sequence ID" value="NZ_CP027226.1"/>
</dbReference>
<feature type="transmembrane region" description="Helical" evidence="1">
    <location>
        <begin position="6"/>
        <end position="23"/>
    </location>
</feature>
<keyword evidence="1" id="KW-1133">Transmembrane helix</keyword>
<protein>
    <recommendedName>
        <fullName evidence="4">MFS transporter</fullName>
    </recommendedName>
</protein>
<evidence type="ECO:0008006" key="4">
    <source>
        <dbReference type="Google" id="ProtNLM"/>
    </source>
</evidence>
<dbReference type="KEGG" id="fsa:C5Q98_02660"/>
<gene>
    <name evidence="2" type="ORF">C5Q98_02660</name>
</gene>
<keyword evidence="1" id="KW-0812">Transmembrane</keyword>
<organism evidence="2 3">
    <name type="scientific">Fastidiosipila sanguinis</name>
    <dbReference type="NCBI Taxonomy" id="236753"/>
    <lineage>
        <taxon>Bacteria</taxon>
        <taxon>Bacillati</taxon>
        <taxon>Bacillota</taxon>
        <taxon>Clostridia</taxon>
        <taxon>Eubacteriales</taxon>
        <taxon>Oscillospiraceae</taxon>
        <taxon>Fastidiosipila</taxon>
    </lineage>
</organism>
<keyword evidence="3" id="KW-1185">Reference proteome</keyword>
<dbReference type="AlphaFoldDB" id="A0A2S0KMH6"/>
<evidence type="ECO:0000256" key="1">
    <source>
        <dbReference type="SAM" id="Phobius"/>
    </source>
</evidence>
<accession>A0A2S0KMH6</accession>
<name>A0A2S0KMH6_9FIRM</name>
<keyword evidence="1" id="KW-0472">Membrane</keyword>
<feature type="transmembrane region" description="Helical" evidence="1">
    <location>
        <begin position="72"/>
        <end position="89"/>
    </location>
</feature>
<sequence>MWLIFGLSAIIFTVLNIIWTFNNSNKKAKCFGFISLSLTALTVCAFYSDAAMRVAKEDWGGLMDIMPTMSKALWFCVILSIVINSISLFRDKE</sequence>
<dbReference type="EMBL" id="CP027226">
    <property type="protein sequence ID" value="AVM42199.1"/>
    <property type="molecule type" value="Genomic_DNA"/>
</dbReference>
<proteinExistence type="predicted"/>
<dbReference type="Proteomes" id="UP000237947">
    <property type="component" value="Chromosome"/>
</dbReference>
<evidence type="ECO:0000313" key="3">
    <source>
        <dbReference type="Proteomes" id="UP000237947"/>
    </source>
</evidence>
<feature type="transmembrane region" description="Helical" evidence="1">
    <location>
        <begin position="30"/>
        <end position="52"/>
    </location>
</feature>
<evidence type="ECO:0000313" key="2">
    <source>
        <dbReference type="EMBL" id="AVM42199.1"/>
    </source>
</evidence>